<dbReference type="InterPro" id="IPR001608">
    <property type="entry name" value="Ala_racemase_N"/>
</dbReference>
<evidence type="ECO:0000259" key="3">
    <source>
        <dbReference type="SMART" id="SM01119"/>
    </source>
</evidence>
<name>A0ABN1LDC0_9ALTE</name>
<dbReference type="Gene3D" id="2.40.37.20">
    <property type="entry name" value="D-serine dehydratase-like domain"/>
    <property type="match status" value="1"/>
</dbReference>
<protein>
    <submittedName>
        <fullName evidence="4">DSD1 family PLP-dependent enzyme</fullName>
    </submittedName>
</protein>
<feature type="domain" description="D-serine dehydratase-like" evidence="3">
    <location>
        <begin position="256"/>
        <end position="363"/>
    </location>
</feature>
<keyword evidence="2" id="KW-0456">Lyase</keyword>
<evidence type="ECO:0000256" key="1">
    <source>
        <dbReference type="ARBA" id="ARBA00005323"/>
    </source>
</evidence>
<comment type="similarity">
    <text evidence="1">Belongs to the DSD1 family.</text>
</comment>
<comment type="caution">
    <text evidence="4">The sequence shown here is derived from an EMBL/GenBank/DDBJ whole genome shotgun (WGS) entry which is preliminary data.</text>
</comment>
<dbReference type="Gene3D" id="3.20.20.10">
    <property type="entry name" value="Alanine racemase"/>
    <property type="match status" value="1"/>
</dbReference>
<evidence type="ECO:0000256" key="2">
    <source>
        <dbReference type="ARBA" id="ARBA00023239"/>
    </source>
</evidence>
<dbReference type="SUPFAM" id="SSF51419">
    <property type="entry name" value="PLP-binding barrel"/>
    <property type="match status" value="1"/>
</dbReference>
<dbReference type="InterPro" id="IPR042208">
    <property type="entry name" value="D-ser_dehydrat-like_sf"/>
</dbReference>
<dbReference type="Pfam" id="PF01168">
    <property type="entry name" value="Ala_racemase_N"/>
    <property type="match status" value="1"/>
</dbReference>
<dbReference type="PANTHER" id="PTHR28004">
    <property type="entry name" value="ZGC:162816-RELATED"/>
    <property type="match status" value="1"/>
</dbReference>
<dbReference type="Proteomes" id="UP001500359">
    <property type="component" value="Unassembled WGS sequence"/>
</dbReference>
<dbReference type="InterPro" id="IPR029066">
    <property type="entry name" value="PLP-binding_barrel"/>
</dbReference>
<dbReference type="SMART" id="SM01119">
    <property type="entry name" value="D-ser_dehydrat"/>
    <property type="match status" value="1"/>
</dbReference>
<dbReference type="RefSeq" id="WP_343856137.1">
    <property type="nucleotide sequence ID" value="NZ_BAAAFD010000001.1"/>
</dbReference>
<keyword evidence="5" id="KW-1185">Reference proteome</keyword>
<accession>A0ABN1LDC0</accession>
<reference evidence="4 5" key="1">
    <citation type="journal article" date="2019" name="Int. J. Syst. Evol. Microbiol.">
        <title>The Global Catalogue of Microorganisms (GCM) 10K type strain sequencing project: providing services to taxonomists for standard genome sequencing and annotation.</title>
        <authorList>
            <consortium name="The Broad Institute Genomics Platform"/>
            <consortium name="The Broad Institute Genome Sequencing Center for Infectious Disease"/>
            <person name="Wu L."/>
            <person name="Ma J."/>
        </authorList>
    </citation>
    <scope>NUCLEOTIDE SEQUENCE [LARGE SCALE GENOMIC DNA]</scope>
    <source>
        <strain evidence="4 5">JCM 15896</strain>
    </source>
</reference>
<proteinExistence type="inferred from homology"/>
<organism evidence="4 5">
    <name type="scientific">Aliiglaciecola litoralis</name>
    <dbReference type="NCBI Taxonomy" id="582857"/>
    <lineage>
        <taxon>Bacteria</taxon>
        <taxon>Pseudomonadati</taxon>
        <taxon>Pseudomonadota</taxon>
        <taxon>Gammaproteobacteria</taxon>
        <taxon>Alteromonadales</taxon>
        <taxon>Alteromonadaceae</taxon>
        <taxon>Aliiglaciecola</taxon>
    </lineage>
</organism>
<evidence type="ECO:0000313" key="4">
    <source>
        <dbReference type="EMBL" id="GAA0852992.1"/>
    </source>
</evidence>
<gene>
    <name evidence="4" type="ORF">GCM10009114_04630</name>
</gene>
<dbReference type="EMBL" id="BAAAFD010000001">
    <property type="protein sequence ID" value="GAA0852992.1"/>
    <property type="molecule type" value="Genomic_DNA"/>
</dbReference>
<evidence type="ECO:0000313" key="5">
    <source>
        <dbReference type="Proteomes" id="UP001500359"/>
    </source>
</evidence>
<dbReference type="PANTHER" id="PTHR28004:SF2">
    <property type="entry name" value="D-SERINE DEHYDRATASE"/>
    <property type="match status" value="1"/>
</dbReference>
<sequence length="378" mass="41799">MLKIKELETPCLVLNRSKVQRNITTIEQRLARLGASLRPHGKTAKCIDVIRMLAPQHQKRITVSTLKEAEYFFSHDITDILLAVGITPSKLPRLKNLIEQGAQLTIILDSIEQVVFVSQYAAQHDLNIKVLIEIDCDGERAGIPWDDDQLLAVGRALIAAPGVTPIGIMTHAGGSYHCKTPEQMIQMAEQERTAAVKSAQRLTDLGIHTEVISVGSTPTALFAENLEGITEVRAGVFMFNDLVMAGLGVCHFDDIALTVLTSVMGRHTAKQRLLVDAGWMALSRDRGTASQLVDYHYGAVADEHYNQIRCLSVNSTNQEHGIIECQSQQASQFRLLFVGTLLHVFPNHACATAAMHDRYYVTDDGVTISDVWHRVNGW</sequence>
<dbReference type="InterPro" id="IPR051466">
    <property type="entry name" value="D-amino_acid_metab_enzyme"/>
</dbReference>
<dbReference type="InterPro" id="IPR026956">
    <property type="entry name" value="D-ser_dehydrat-like_dom"/>
</dbReference>
<dbReference type="Pfam" id="PF14031">
    <property type="entry name" value="D-ser_dehydrat"/>
    <property type="match status" value="1"/>
</dbReference>